<feature type="domain" description="GST C-terminal" evidence="2">
    <location>
        <begin position="84"/>
        <end position="196"/>
    </location>
</feature>
<reference evidence="3 4" key="1">
    <citation type="submission" date="2020-03" db="EMBL/GenBank/DDBJ databases">
        <title>Genomic Encyclopedia of Type Strains, Phase III (KMG-III): the genomes of soil and plant-associated and newly described type strains.</title>
        <authorList>
            <person name="Whitman W."/>
        </authorList>
    </citation>
    <scope>NUCLEOTIDE SEQUENCE [LARGE SCALE GENOMIC DNA]</scope>
    <source>
        <strain evidence="3 4">CECT 8804</strain>
    </source>
</reference>
<dbReference type="GO" id="GO:0004364">
    <property type="term" value="F:glutathione transferase activity"/>
    <property type="evidence" value="ECO:0007669"/>
    <property type="project" value="UniProtKB-EC"/>
</dbReference>
<dbReference type="SFLD" id="SFLDG00358">
    <property type="entry name" value="Main_(cytGST)"/>
    <property type="match status" value="1"/>
</dbReference>
<dbReference type="PROSITE" id="PS50405">
    <property type="entry name" value="GST_CTER"/>
    <property type="match status" value="1"/>
</dbReference>
<dbReference type="Gene3D" id="1.20.1050.10">
    <property type="match status" value="1"/>
</dbReference>
<evidence type="ECO:0000259" key="1">
    <source>
        <dbReference type="PROSITE" id="PS50404"/>
    </source>
</evidence>
<evidence type="ECO:0000313" key="4">
    <source>
        <dbReference type="Proteomes" id="UP000727456"/>
    </source>
</evidence>
<dbReference type="SFLD" id="SFLDS00019">
    <property type="entry name" value="Glutathione_Transferase_(cytos"/>
    <property type="match status" value="1"/>
</dbReference>
<proteinExistence type="predicted"/>
<dbReference type="InterPro" id="IPR040079">
    <property type="entry name" value="Glutathione_S-Trfase"/>
</dbReference>
<dbReference type="PANTHER" id="PTHR44051">
    <property type="entry name" value="GLUTATHIONE S-TRANSFERASE-RELATED"/>
    <property type="match status" value="1"/>
</dbReference>
<dbReference type="InterPro" id="IPR004045">
    <property type="entry name" value="Glutathione_S-Trfase_N"/>
</dbReference>
<dbReference type="InterPro" id="IPR010987">
    <property type="entry name" value="Glutathione-S-Trfase_C-like"/>
</dbReference>
<dbReference type="Gene3D" id="3.40.30.10">
    <property type="entry name" value="Glutaredoxin"/>
    <property type="match status" value="1"/>
</dbReference>
<dbReference type="SUPFAM" id="SSF47616">
    <property type="entry name" value="GST C-terminal domain-like"/>
    <property type="match status" value="1"/>
</dbReference>
<dbReference type="SUPFAM" id="SSF52833">
    <property type="entry name" value="Thioredoxin-like"/>
    <property type="match status" value="1"/>
</dbReference>
<organism evidence="3 4">
    <name type="scientific">Sphingomonas vulcanisoli</name>
    <dbReference type="NCBI Taxonomy" id="1658060"/>
    <lineage>
        <taxon>Bacteria</taxon>
        <taxon>Pseudomonadati</taxon>
        <taxon>Pseudomonadota</taxon>
        <taxon>Alphaproteobacteria</taxon>
        <taxon>Sphingomonadales</taxon>
        <taxon>Sphingomonadaceae</taxon>
        <taxon>Sphingomonas</taxon>
    </lineage>
</organism>
<comment type="caution">
    <text evidence="3">The sequence shown here is derived from an EMBL/GenBank/DDBJ whole genome shotgun (WGS) entry which is preliminary data.</text>
</comment>
<keyword evidence="3" id="KW-0808">Transferase</keyword>
<dbReference type="PANTHER" id="PTHR44051:SF8">
    <property type="entry name" value="GLUTATHIONE S-TRANSFERASE GSTA"/>
    <property type="match status" value="1"/>
</dbReference>
<keyword evidence="4" id="KW-1185">Reference proteome</keyword>
<dbReference type="PROSITE" id="PS50404">
    <property type="entry name" value="GST_NTER"/>
    <property type="match status" value="1"/>
</dbReference>
<dbReference type="SFLD" id="SFLDG01150">
    <property type="entry name" value="Main.1:_Beta-like"/>
    <property type="match status" value="1"/>
</dbReference>
<name>A0ABX0TPV9_9SPHN</name>
<feature type="domain" description="GST N-terminal" evidence="1">
    <location>
        <begin position="1"/>
        <end position="81"/>
    </location>
</feature>
<dbReference type="Pfam" id="PF00043">
    <property type="entry name" value="GST_C"/>
    <property type="match status" value="1"/>
</dbReference>
<dbReference type="CDD" id="cd03188">
    <property type="entry name" value="GST_C_Beta"/>
    <property type="match status" value="1"/>
</dbReference>
<evidence type="ECO:0000259" key="2">
    <source>
        <dbReference type="PROSITE" id="PS50405"/>
    </source>
</evidence>
<gene>
    <name evidence="3" type="ORF">FHS31_000014</name>
</gene>
<dbReference type="Pfam" id="PF13409">
    <property type="entry name" value="GST_N_2"/>
    <property type="match status" value="1"/>
</dbReference>
<dbReference type="EMBL" id="JAAOZC010000001">
    <property type="protein sequence ID" value="NIJ06432.1"/>
    <property type="molecule type" value="Genomic_DNA"/>
</dbReference>
<dbReference type="RefSeq" id="WP_167070902.1">
    <property type="nucleotide sequence ID" value="NZ_JAAOZC010000001.1"/>
</dbReference>
<protein>
    <submittedName>
        <fullName evidence="3">Glutathione S-transferase</fullName>
        <ecNumber evidence="3">2.5.1.18</ecNumber>
    </submittedName>
</protein>
<dbReference type="CDD" id="cd03057">
    <property type="entry name" value="GST_N_Beta"/>
    <property type="match status" value="1"/>
</dbReference>
<evidence type="ECO:0000313" key="3">
    <source>
        <dbReference type="EMBL" id="NIJ06432.1"/>
    </source>
</evidence>
<accession>A0ABX0TPV9</accession>
<dbReference type="Proteomes" id="UP000727456">
    <property type="component" value="Unassembled WGS sequence"/>
</dbReference>
<dbReference type="InterPro" id="IPR036249">
    <property type="entry name" value="Thioredoxin-like_sf"/>
</dbReference>
<dbReference type="InterPro" id="IPR036282">
    <property type="entry name" value="Glutathione-S-Trfase_C_sf"/>
</dbReference>
<dbReference type="InterPro" id="IPR004046">
    <property type="entry name" value="GST_C"/>
</dbReference>
<sequence length="196" mass="22202">MKLYFAPGACSLADHIALNEAEIAHDRIKVDLKAHQTEDGRDYYAVNPKGYVPALELDDGQILTENIAILIYIAETVGRMLPARGIERYRALEMLAFISTELHKNYKAFYNPVASDAEKDEAHATLAKRFAFVGEKLNGNRFLLGDLISVADCYLFVMLLWARKFEVELPPSLLSYFDRMRDRPSILKSLKEEGLS</sequence>
<dbReference type="EC" id="2.5.1.18" evidence="3"/>